<organism evidence="2 3">
    <name type="scientific">Candidatus Sungiibacteriota bacterium</name>
    <dbReference type="NCBI Taxonomy" id="2750080"/>
    <lineage>
        <taxon>Bacteria</taxon>
        <taxon>Candidatus Sungiibacteriota</taxon>
    </lineage>
</organism>
<proteinExistence type="predicted"/>
<comment type="caution">
    <text evidence="2">The sequence shown here is derived from an EMBL/GenBank/DDBJ whole genome shotgun (WGS) entry which is preliminary data.</text>
</comment>
<name>A0A931YD62_9BACT</name>
<sequence length="89" mass="10179">MGRLQGRREAWPDGNRRQDYLRGFHNCHLHLGHLLQHQMVCFLFNTLATLLKVSHQHYVSGGQIVHISSQPLAVKGIIINMEISQKPAE</sequence>
<evidence type="ECO:0000313" key="3">
    <source>
        <dbReference type="Proteomes" id="UP000709672"/>
    </source>
</evidence>
<dbReference type="EMBL" id="JACPHQ010000009">
    <property type="protein sequence ID" value="MBI2465743.1"/>
    <property type="molecule type" value="Genomic_DNA"/>
</dbReference>
<accession>A0A931YD62</accession>
<dbReference type="EMBL" id="JACOYY010000035">
    <property type="protein sequence ID" value="MBI2052272.1"/>
    <property type="molecule type" value="Genomic_DNA"/>
</dbReference>
<evidence type="ECO:0000313" key="1">
    <source>
        <dbReference type="EMBL" id="MBI2052272.1"/>
    </source>
</evidence>
<dbReference type="Proteomes" id="UP000709672">
    <property type="component" value="Unassembled WGS sequence"/>
</dbReference>
<dbReference type="Proteomes" id="UP000786662">
    <property type="component" value="Unassembled WGS sequence"/>
</dbReference>
<gene>
    <name evidence="1" type="ORF">HYT38_01160</name>
    <name evidence="2" type="ORF">HYV66_00745</name>
</gene>
<protein>
    <submittedName>
        <fullName evidence="2">Uncharacterized protein</fullName>
    </submittedName>
</protein>
<evidence type="ECO:0000313" key="2">
    <source>
        <dbReference type="EMBL" id="MBI2465743.1"/>
    </source>
</evidence>
<reference evidence="2" key="1">
    <citation type="submission" date="2020-07" db="EMBL/GenBank/DDBJ databases">
        <title>Huge and variable diversity of episymbiotic CPR bacteria and DPANN archaea in groundwater ecosystems.</title>
        <authorList>
            <person name="He C.Y."/>
            <person name="Keren R."/>
            <person name="Whittaker M."/>
            <person name="Farag I.F."/>
            <person name="Doudna J."/>
            <person name="Cate J.H.D."/>
            <person name="Banfield J.F."/>
        </authorList>
    </citation>
    <scope>NUCLEOTIDE SEQUENCE</scope>
    <source>
        <strain evidence="1">NC_groundwater_191_Ag_S-0.1um_45_8</strain>
        <strain evidence="2">NC_groundwater_418_Ag_B-0.1um_45_10</strain>
    </source>
</reference>
<dbReference type="AlphaFoldDB" id="A0A931YD62"/>